<evidence type="ECO:0000313" key="9">
    <source>
        <dbReference type="Proteomes" id="UP000703269"/>
    </source>
</evidence>
<dbReference type="PROSITE" id="PS50888">
    <property type="entry name" value="BHLH"/>
    <property type="match status" value="1"/>
</dbReference>
<accession>A0A9P3LM26</accession>
<evidence type="ECO:0000256" key="3">
    <source>
        <dbReference type="ARBA" id="ARBA00023159"/>
    </source>
</evidence>
<dbReference type="AlphaFoldDB" id="A0A9P3LM26"/>
<evidence type="ECO:0000256" key="1">
    <source>
        <dbReference type="ARBA" id="ARBA00023015"/>
    </source>
</evidence>
<comment type="caution">
    <text evidence="8">The sequence shown here is derived from an EMBL/GenBank/DDBJ whole genome shotgun (WGS) entry which is preliminary data.</text>
</comment>
<evidence type="ECO:0000256" key="5">
    <source>
        <dbReference type="ARBA" id="ARBA00023242"/>
    </source>
</evidence>
<dbReference type="PANTHER" id="PTHR10328">
    <property type="entry name" value="PROTEIN MAX MYC-ASSOCIATED FACTOR X"/>
    <property type="match status" value="1"/>
</dbReference>
<keyword evidence="3" id="KW-0010">Activator</keyword>
<dbReference type="SUPFAM" id="SSF47459">
    <property type="entry name" value="HLH, helix-loop-helix DNA-binding domain"/>
    <property type="match status" value="1"/>
</dbReference>
<keyword evidence="2" id="KW-0238">DNA-binding</keyword>
<dbReference type="GO" id="GO:0046983">
    <property type="term" value="F:protein dimerization activity"/>
    <property type="evidence" value="ECO:0007669"/>
    <property type="project" value="InterPro"/>
</dbReference>
<keyword evidence="4" id="KW-0804">Transcription</keyword>
<proteinExistence type="predicted"/>
<dbReference type="Pfam" id="PF00010">
    <property type="entry name" value="HLH"/>
    <property type="match status" value="1"/>
</dbReference>
<dbReference type="Gene3D" id="4.10.280.10">
    <property type="entry name" value="Helix-loop-helix DNA-binding domain"/>
    <property type="match status" value="1"/>
</dbReference>
<feature type="compositionally biased region" description="Polar residues" evidence="6">
    <location>
        <begin position="16"/>
        <end position="33"/>
    </location>
</feature>
<keyword evidence="5" id="KW-0539">Nucleus</keyword>
<dbReference type="PANTHER" id="PTHR10328:SF3">
    <property type="entry name" value="PROTEIN MAX"/>
    <property type="match status" value="1"/>
</dbReference>
<dbReference type="InterPro" id="IPR036638">
    <property type="entry name" value="HLH_DNA-bd_sf"/>
</dbReference>
<keyword evidence="9" id="KW-1185">Reference proteome</keyword>
<dbReference type="GO" id="GO:0090575">
    <property type="term" value="C:RNA polymerase II transcription regulator complex"/>
    <property type="evidence" value="ECO:0007669"/>
    <property type="project" value="TreeGrafter"/>
</dbReference>
<evidence type="ECO:0000256" key="6">
    <source>
        <dbReference type="SAM" id="MobiDB-lite"/>
    </source>
</evidence>
<dbReference type="OrthoDB" id="8964853at2759"/>
<protein>
    <submittedName>
        <fullName evidence="8">Helix-loop-helix domain-containing protein</fullName>
    </submittedName>
</protein>
<dbReference type="Proteomes" id="UP000703269">
    <property type="component" value="Unassembled WGS sequence"/>
</dbReference>
<dbReference type="EMBL" id="BPQB01000097">
    <property type="protein sequence ID" value="GJE98922.1"/>
    <property type="molecule type" value="Genomic_DNA"/>
</dbReference>
<feature type="compositionally biased region" description="Gly residues" evidence="6">
    <location>
        <begin position="392"/>
        <end position="402"/>
    </location>
</feature>
<feature type="compositionally biased region" description="Low complexity" evidence="6">
    <location>
        <begin position="42"/>
        <end position="58"/>
    </location>
</feature>
<dbReference type="InterPro" id="IPR011598">
    <property type="entry name" value="bHLH_dom"/>
</dbReference>
<name>A0A9P3LM26_9APHY</name>
<evidence type="ECO:0000259" key="7">
    <source>
        <dbReference type="PROSITE" id="PS50888"/>
    </source>
</evidence>
<dbReference type="CDD" id="cd00083">
    <property type="entry name" value="bHLH_SF"/>
    <property type="match status" value="1"/>
</dbReference>
<keyword evidence="1" id="KW-0805">Transcription regulation</keyword>
<feature type="domain" description="BHLH" evidence="7">
    <location>
        <begin position="71"/>
        <end position="123"/>
    </location>
</feature>
<evidence type="ECO:0000256" key="4">
    <source>
        <dbReference type="ARBA" id="ARBA00023163"/>
    </source>
</evidence>
<reference evidence="8 9" key="1">
    <citation type="submission" date="2021-08" db="EMBL/GenBank/DDBJ databases">
        <title>Draft Genome Sequence of Phanerochaete sordida strain YK-624.</title>
        <authorList>
            <person name="Mori T."/>
            <person name="Dohra H."/>
            <person name="Suzuki T."/>
            <person name="Kawagishi H."/>
            <person name="Hirai H."/>
        </authorList>
    </citation>
    <scope>NUCLEOTIDE SEQUENCE [LARGE SCALE GENOMIC DNA]</scope>
    <source>
        <strain evidence="8 9">YK-624</strain>
    </source>
</reference>
<dbReference type="GO" id="GO:0003677">
    <property type="term" value="F:DNA binding"/>
    <property type="evidence" value="ECO:0007669"/>
    <property type="project" value="UniProtKB-KW"/>
</dbReference>
<evidence type="ECO:0000313" key="8">
    <source>
        <dbReference type="EMBL" id="GJE98922.1"/>
    </source>
</evidence>
<sequence length="474" mass="49390">MTLSSASPAPQSPQSTDGSNGPSTPVSPSTVQTLALPPPVDATPKAEADPAAAPAVAQPKRKPSRRANTAERRATHNAVERARRETLNSRFLDLAALLPNLSQIRRPSKSSIVNSSIAHIHASRRHRLLAARELRMLKLESDALRRELNEWRDRSGLPRVEEPIRGEGFQMILSGEVEILSVGPIEEEDGDEYGDDGYGDQEFAARTPGPVPGMADDRHREGNPFAHSAPAHGHPGLHLQTILPRPAHGASASPMIVQSPTNVSFENPAMANVYDAPYNMQPFHMNGNVLGRHAEPEGKWGMFNGQQFTPPASSHGMQASSYMLGQHHHPHHVQRQAMYAAGQPASGHMYGSPIDNDDASSVGSAGHSPVPGSGGNAIVAKRERSGSMGSVGSAGGPSGTPGSGYEMPAAAGMSRRMGSGASGPWDEGMGMSGGMPAMGPIGGLGVGGMGMGGRGAQAAMTVGGGGNAFAAMML</sequence>
<gene>
    <name evidence="8" type="ORF">PsYK624_151590</name>
</gene>
<feature type="compositionally biased region" description="Basic and acidic residues" evidence="6">
    <location>
        <begin position="68"/>
        <end position="79"/>
    </location>
</feature>
<feature type="region of interest" description="Disordered" evidence="6">
    <location>
        <begin position="1"/>
        <end position="79"/>
    </location>
</feature>
<feature type="region of interest" description="Disordered" evidence="6">
    <location>
        <begin position="347"/>
        <end position="405"/>
    </location>
</feature>
<feature type="compositionally biased region" description="Low complexity" evidence="6">
    <location>
        <begin position="1"/>
        <end position="15"/>
    </location>
</feature>
<organism evidence="8 9">
    <name type="scientific">Phanerochaete sordida</name>
    <dbReference type="NCBI Taxonomy" id="48140"/>
    <lineage>
        <taxon>Eukaryota</taxon>
        <taxon>Fungi</taxon>
        <taxon>Dikarya</taxon>
        <taxon>Basidiomycota</taxon>
        <taxon>Agaricomycotina</taxon>
        <taxon>Agaricomycetes</taxon>
        <taxon>Polyporales</taxon>
        <taxon>Phanerochaetaceae</taxon>
        <taxon>Phanerochaete</taxon>
    </lineage>
</organism>
<dbReference type="SMART" id="SM00353">
    <property type="entry name" value="HLH"/>
    <property type="match status" value="1"/>
</dbReference>
<evidence type="ECO:0000256" key="2">
    <source>
        <dbReference type="ARBA" id="ARBA00023125"/>
    </source>
</evidence>
<dbReference type="GO" id="GO:0045944">
    <property type="term" value="P:positive regulation of transcription by RNA polymerase II"/>
    <property type="evidence" value="ECO:0007669"/>
    <property type="project" value="TreeGrafter"/>
</dbReference>
<dbReference type="GO" id="GO:0003700">
    <property type="term" value="F:DNA-binding transcription factor activity"/>
    <property type="evidence" value="ECO:0007669"/>
    <property type="project" value="TreeGrafter"/>
</dbReference>